<dbReference type="EMBL" id="RXHI01000022">
    <property type="protein sequence ID" value="RUA22174.1"/>
    <property type="molecule type" value="Genomic_DNA"/>
</dbReference>
<dbReference type="InterPro" id="IPR000415">
    <property type="entry name" value="Nitroreductase-like"/>
</dbReference>
<feature type="domain" description="Nitroreductase" evidence="2">
    <location>
        <begin position="161"/>
        <end position="215"/>
    </location>
</feature>
<dbReference type="Pfam" id="PF00881">
    <property type="entry name" value="Nitroreductase"/>
    <property type="match status" value="1"/>
</dbReference>
<dbReference type="Gene3D" id="3.40.109.10">
    <property type="entry name" value="NADH Oxidase"/>
    <property type="match status" value="1"/>
</dbReference>
<gene>
    <name evidence="3" type="ORF">DSL92_07135</name>
</gene>
<evidence type="ECO:0000313" key="3">
    <source>
        <dbReference type="EMBL" id="RUA22174.1"/>
    </source>
</evidence>
<dbReference type="GO" id="GO:0016491">
    <property type="term" value="F:oxidoreductase activity"/>
    <property type="evidence" value="ECO:0007669"/>
    <property type="project" value="InterPro"/>
</dbReference>
<evidence type="ECO:0000256" key="1">
    <source>
        <dbReference type="SAM" id="Phobius"/>
    </source>
</evidence>
<reference evidence="3" key="1">
    <citation type="submission" date="2018-12" db="EMBL/GenBank/DDBJ databases">
        <authorList>
            <person name="Jadhav K."/>
            <person name="Kushwaha B."/>
            <person name="Jadhav I."/>
        </authorList>
    </citation>
    <scope>NUCLEOTIDE SEQUENCE [LARGE SCALE GENOMIC DNA]</scope>
    <source>
        <strain evidence="3">SBS 10</strain>
    </source>
</reference>
<dbReference type="AlphaFoldDB" id="A0A432JGU5"/>
<proteinExistence type="predicted"/>
<evidence type="ECO:0000259" key="2">
    <source>
        <dbReference type="Pfam" id="PF00881"/>
    </source>
</evidence>
<feature type="transmembrane region" description="Helical" evidence="1">
    <location>
        <begin position="85"/>
        <end position="105"/>
    </location>
</feature>
<feature type="transmembrane region" description="Helical" evidence="1">
    <location>
        <begin position="111"/>
        <end position="129"/>
    </location>
</feature>
<feature type="transmembrane region" description="Helical" evidence="1">
    <location>
        <begin position="59"/>
        <end position="78"/>
    </location>
</feature>
<dbReference type="SUPFAM" id="SSF55469">
    <property type="entry name" value="FMN-dependent nitroreductase-like"/>
    <property type="match status" value="1"/>
</dbReference>
<keyword evidence="1" id="KW-0472">Membrane</keyword>
<name>A0A432JGU5_9GAMM</name>
<keyword evidence="1" id="KW-0812">Transmembrane</keyword>
<keyword evidence="1" id="KW-1133">Transmembrane helix</keyword>
<organism evidence="3">
    <name type="scientific">Billgrantia gudaonensis</name>
    <dbReference type="NCBI Taxonomy" id="376427"/>
    <lineage>
        <taxon>Bacteria</taxon>
        <taxon>Pseudomonadati</taxon>
        <taxon>Pseudomonadota</taxon>
        <taxon>Gammaproteobacteria</taxon>
        <taxon>Oceanospirillales</taxon>
        <taxon>Halomonadaceae</taxon>
        <taxon>Billgrantia</taxon>
    </lineage>
</organism>
<comment type="caution">
    <text evidence="3">The sequence shown here is derived from an EMBL/GenBank/DDBJ whole genome shotgun (WGS) entry which is preliminary data.</text>
</comment>
<accession>A0A432JGU5</accession>
<dbReference type="InterPro" id="IPR029479">
    <property type="entry name" value="Nitroreductase"/>
</dbReference>
<sequence length="270" mass="29278">MPLVLALGNIYRTLRWPEGSSPVFLAASMMFGGAVTLFPSRCRSNPASSRLCSPRNRRAAAAGGVAVFAVLYLFFFVLQRLAGPVYLGQIGSVAAVVGTLIAIFALGEAPAANLGLAALLVAGVLAVPARRPPRVHHKRYANRHILPDLEESSMKLIEALSWRYATKRMTGAKVPAERVERILEAVRLAPSSYGLQPYSVLVIEDPALRERIGQWPSTSRRSSSHRTCWSSPPGIPSRLATSTNCPVDCRDTRIETSELDAYGATIKEHS</sequence>
<protein>
    <recommendedName>
        <fullName evidence="2">Nitroreductase domain-containing protein</fullName>
    </recommendedName>
</protein>
<feature type="transmembrane region" description="Helical" evidence="1">
    <location>
        <begin position="21"/>
        <end position="39"/>
    </location>
</feature>